<keyword evidence="1" id="KW-0614">Plasmid</keyword>
<sequence>MTNSFKREYEDRRINVCCTTPIVMRKSMAGHNERRKWYNSIVLTILRGGLLWQLQEPLLVSILIIMNHKKNIL</sequence>
<reference evidence="1" key="5">
    <citation type="submission" date="2016-08" db="EMBL/GenBank/DDBJ databases">
        <authorList>
            <person name="Satsunkevich N.E."/>
            <person name="Valentovich L.N."/>
            <person name="Kolomiets E.I."/>
            <person name="Titok M.A."/>
        </authorList>
    </citation>
    <scope>NUCLEOTIDE SEQUENCE</scope>
    <source>
        <strain evidence="1">72</strain>
        <plasmid evidence="1">pBS72</plasmid>
    </source>
</reference>
<reference evidence="1" key="2">
    <citation type="journal article" date="2003" name="Plasmid">
        <title>Bacillus subtilis soil isolates: plasmid replicon analysis and construction of a new theta-replicating vector.</title>
        <authorList>
            <person name="Titok M.A."/>
            <person name="Chapuis J."/>
            <person name="Selezneva Y.V."/>
            <person name="Lagodich A.V."/>
            <person name="Prokulevich V.A."/>
            <person name="Ehrlich S.D."/>
            <person name="Janniere L."/>
        </authorList>
    </citation>
    <scope>NUCLEOTIDE SEQUENCE</scope>
    <source>
        <strain evidence="1">72</strain>
        <plasmid evidence="1">pBS72</plasmid>
    </source>
</reference>
<dbReference type="AlphaFoldDB" id="A0A1J0AKY1"/>
<proteinExistence type="predicted"/>
<evidence type="ECO:0000313" key="1">
    <source>
        <dbReference type="EMBL" id="APB62390.1"/>
    </source>
</evidence>
<organism evidence="1">
    <name type="scientific">Bacillus subtilis</name>
    <dbReference type="NCBI Taxonomy" id="1423"/>
    <lineage>
        <taxon>Bacteria</taxon>
        <taxon>Bacillati</taxon>
        <taxon>Bacillota</taxon>
        <taxon>Bacilli</taxon>
        <taxon>Bacillales</taxon>
        <taxon>Bacillaceae</taxon>
        <taxon>Bacillus</taxon>
    </lineage>
</organism>
<dbReference type="EMBL" id="KX711616">
    <property type="protein sequence ID" value="APB62390.1"/>
    <property type="molecule type" value="Genomic_DNA"/>
</dbReference>
<name>A0A1J0AKY1_BACIU</name>
<reference evidence="1" key="1">
    <citation type="journal article" date="2002" name="Mikrobiologiia">
        <title>Soil strain of Bacillus subtilis harboring a large plasmid that mediates high-frequency conjugal mobilization.</title>
        <authorList>
            <person name="Lotareva O.V."/>
            <person name="Poluektova E.U."/>
            <person name="Titok M.A."/>
            <person name="Prozorov A.A."/>
        </authorList>
    </citation>
    <scope>NUCLEOTIDE SEQUENCE</scope>
    <source>
        <strain evidence="1">72</strain>
        <plasmid evidence="1">pBS72</plasmid>
    </source>
</reference>
<accession>A0A1J0AKY1</accession>
<gene>
    <name evidence="1" type="ORF">pBS72_1210</name>
</gene>
<reference evidence="1" key="4">
    <citation type="journal article" date="2006" name="Microbiology">
        <title>The replicative polymerases PolC and DnaE are required for theta replication of the Bacillus subtilis plasmid pBS72.</title>
        <authorList>
            <person name="Titok M."/>
            <person name="Suski C."/>
            <person name="Dalmais B."/>
            <person name="Ehrlich S.D."/>
            <person name="Janniere L."/>
        </authorList>
    </citation>
    <scope>NUCLEOTIDE SEQUENCE</scope>
    <source>
        <strain evidence="1">72</strain>
        <plasmid evidence="1">pBS72</plasmid>
    </source>
</reference>
<geneLocation type="plasmid" evidence="1">
    <name>pBS72</name>
</geneLocation>
<protein>
    <submittedName>
        <fullName evidence="1">Uncharacterized protein</fullName>
    </submittedName>
</protein>
<reference evidence="1" key="3">
    <citation type="journal article" date="2004" name="Mol. Biol. (Mosk.)">
        <title>The replication system of plasmids from Bacillus subtilis environmental isolates.</title>
        <authorList>
            <person name="Lagodich A.V."/>
            <person name="Shtaniuk Iu.V."/>
            <person name="Prozorov A.A."/>
            <person name="Titok M.A."/>
        </authorList>
    </citation>
    <scope>NUCLEOTIDE SEQUENCE</scope>
    <source>
        <strain evidence="1">72</strain>
        <plasmid evidence="1">pBS72</plasmid>
    </source>
</reference>